<dbReference type="Pfam" id="PF02129">
    <property type="entry name" value="Peptidase_S15"/>
    <property type="match status" value="1"/>
</dbReference>
<dbReference type="GO" id="GO:0016787">
    <property type="term" value="F:hydrolase activity"/>
    <property type="evidence" value="ECO:0007669"/>
    <property type="project" value="UniProtKB-KW"/>
</dbReference>
<keyword evidence="2" id="KW-0378">Hydrolase</keyword>
<reference evidence="2 3" key="1">
    <citation type="submission" date="2019-08" db="EMBL/GenBank/DDBJ databases">
        <title>Deep-cultivation of Planctomycetes and their phenomic and genomic characterization uncovers novel biology.</title>
        <authorList>
            <person name="Wiegand S."/>
            <person name="Jogler M."/>
            <person name="Boedeker C."/>
            <person name="Pinto D."/>
            <person name="Vollmers J."/>
            <person name="Rivas-Marin E."/>
            <person name="Kohn T."/>
            <person name="Peeters S.H."/>
            <person name="Heuer A."/>
            <person name="Rast P."/>
            <person name="Oberbeckmann S."/>
            <person name="Bunk B."/>
            <person name="Jeske O."/>
            <person name="Meyerdierks A."/>
            <person name="Storesund J.E."/>
            <person name="Kallscheuer N."/>
            <person name="Luecker S."/>
            <person name="Lage O.M."/>
            <person name="Pohl T."/>
            <person name="Merkel B.J."/>
            <person name="Hornburger P."/>
            <person name="Mueller R.-W."/>
            <person name="Bruemmer F."/>
            <person name="Labrenz M."/>
            <person name="Spormann A.M."/>
            <person name="Op den Camp H."/>
            <person name="Overmann J."/>
            <person name="Amann R."/>
            <person name="Jetten M.S.M."/>
            <person name="Mascher T."/>
            <person name="Medema M.H."/>
            <person name="Devos D.P."/>
            <person name="Kaster A.-K."/>
            <person name="Ovreas L."/>
            <person name="Rohde M."/>
            <person name="Galperin M.Y."/>
            <person name="Jogler C."/>
        </authorList>
    </citation>
    <scope>NUCLEOTIDE SEQUENCE [LARGE SCALE GENOMIC DNA]</scope>
    <source>
        <strain evidence="2 3">UC8</strain>
    </source>
</reference>
<dbReference type="EMBL" id="CP042914">
    <property type="protein sequence ID" value="QEG42924.1"/>
    <property type="molecule type" value="Genomic_DNA"/>
</dbReference>
<dbReference type="RefSeq" id="WP_068132926.1">
    <property type="nucleotide sequence ID" value="NZ_CP042914.1"/>
</dbReference>
<evidence type="ECO:0000313" key="3">
    <source>
        <dbReference type="Proteomes" id="UP000325286"/>
    </source>
</evidence>
<evidence type="ECO:0000313" key="2">
    <source>
        <dbReference type="EMBL" id="QEG42924.1"/>
    </source>
</evidence>
<feature type="domain" description="Xaa-Pro dipeptidyl-peptidase-like" evidence="1">
    <location>
        <begin position="121"/>
        <end position="269"/>
    </location>
</feature>
<dbReference type="Proteomes" id="UP000325286">
    <property type="component" value="Chromosome"/>
</dbReference>
<dbReference type="InterPro" id="IPR000383">
    <property type="entry name" value="Xaa-Pro-like_dom"/>
</dbReference>
<name>A0A5B9QV69_9BACT</name>
<organism evidence="2 3">
    <name type="scientific">Roseimaritima ulvae</name>
    <dbReference type="NCBI Taxonomy" id="980254"/>
    <lineage>
        <taxon>Bacteria</taxon>
        <taxon>Pseudomonadati</taxon>
        <taxon>Planctomycetota</taxon>
        <taxon>Planctomycetia</taxon>
        <taxon>Pirellulales</taxon>
        <taxon>Pirellulaceae</taxon>
        <taxon>Roseimaritima</taxon>
    </lineage>
</organism>
<dbReference type="SUPFAM" id="SSF53474">
    <property type="entry name" value="alpha/beta-Hydrolases"/>
    <property type="match status" value="1"/>
</dbReference>
<dbReference type="KEGG" id="rul:UC8_49660"/>
<dbReference type="InterPro" id="IPR029058">
    <property type="entry name" value="AB_hydrolase_fold"/>
</dbReference>
<evidence type="ECO:0000259" key="1">
    <source>
        <dbReference type="Pfam" id="PF02129"/>
    </source>
</evidence>
<accession>A0A5B9QV69</accession>
<sequence length="687" mass="77118">MARSTIWLLVTWLLICLPPLTCWAEKPSATDSARGDDLVHEYFRQQTQQLTDNCLADIQTLEDWTERRAQYHEQLLDMLGLNPMPPRSDLQATVTDVIEQDGLVVENLHFQSMPGLYVTGNLYRPADQGDDPLPAVLYVCGHGRVVEDGVSLGNKAHYQHHGAWFARNGYVCLVIDTIQLGELEGIHHGTYRERMWWWNNRGYTPAGVEAWNGVRALDYLQSRPEVDGQRIGVTGRSGGGAYSWWLAAIDQRIRAAVPVAGITSLKNHVVDDCVEGHCDCMFMVNTYRWDFPMVAALVAPRPLLISNTDRDGIFPLDGVVDVHAKVRRIYELYDAPKNLGLHITSGPHHDTQELRIHAFRWFNRHLRNDESLIDTVADKRFEPRQLKVFDELPSDQRTTSIHESFVPAVDAEDLPGTRSELQAAAEQWMQQLETKTFGGWPQGEAEPLDVEVQSTTEHQGTSVTVAEFTSQRPYRLPLIIVQPRQTNSDADVRVVVLDQTAWRQTAAALAVALPERYGDVAPDAAAWQQLADRDAPTVFIMPRGVGPTAWSDDDRAATHIRRRFMLLGQTAAGMQIYDVQRGLAALRSLADDSIGSRKLSLHARGTAAFWAVYASLFSQPLAKLQLQDLPTRNRDAPDLLNVSRIVEMPHVVLLASLRCDSLQLSGETSKAWRKIAADQPLMSNLQW</sequence>
<keyword evidence="3" id="KW-1185">Reference proteome</keyword>
<dbReference type="PANTHER" id="PTHR47381:SF3">
    <property type="entry name" value="ALPHA_BETA-HYDROLASES SUPERFAMILY PROTEIN"/>
    <property type="match status" value="1"/>
</dbReference>
<protein>
    <submittedName>
        <fullName evidence="2">Alpha/beta hydrolase family protein</fullName>
    </submittedName>
</protein>
<proteinExistence type="predicted"/>
<dbReference type="PANTHER" id="PTHR47381">
    <property type="entry name" value="ALPHA/BETA-HYDROLASES SUPERFAMILY PROTEIN"/>
    <property type="match status" value="1"/>
</dbReference>
<gene>
    <name evidence="2" type="ORF">UC8_49660</name>
</gene>
<dbReference type="AlphaFoldDB" id="A0A5B9QV69"/>
<dbReference type="Gene3D" id="3.40.50.1820">
    <property type="entry name" value="alpha/beta hydrolase"/>
    <property type="match status" value="2"/>
</dbReference>